<protein>
    <recommendedName>
        <fullName evidence="4">Lipoprotein</fullName>
    </recommendedName>
</protein>
<evidence type="ECO:0000313" key="2">
    <source>
        <dbReference type="EMBL" id="QGH61586.1"/>
    </source>
</evidence>
<sequence>MKAGSLRTKPILRRSGLAAAIGSMLVVAGCSSTPPATPLKAKSAIPPVTVSAQVPTELATEGESKVSQCNKELLALKTINGAESARYQREMDHLVASGQQYMNVKAGISSDINDIMTPRYQFAVANLCWKIRNALSQSLLKQADIPQGSKP</sequence>
<reference evidence="2 3" key="1">
    <citation type="submission" date="2019-11" db="EMBL/GenBank/DDBJ databases">
        <title>The Phosphoenolpyruvate Phosphotransferase System Regulates Serratia proteamaculans 336X Biofilm Formation and Wheat Roots colonization.</title>
        <authorList>
            <person name="Liu F."/>
        </authorList>
    </citation>
    <scope>NUCLEOTIDE SEQUENCE [LARGE SCALE GENOMIC DNA]</scope>
    <source>
        <strain evidence="2 3">336X</strain>
    </source>
</reference>
<dbReference type="PROSITE" id="PS51257">
    <property type="entry name" value="PROKAR_LIPOPROTEIN"/>
    <property type="match status" value="1"/>
</dbReference>
<evidence type="ECO:0000256" key="1">
    <source>
        <dbReference type="SAM" id="SignalP"/>
    </source>
</evidence>
<organism evidence="2 3">
    <name type="scientific">Serratia proteamaculans</name>
    <dbReference type="NCBI Taxonomy" id="28151"/>
    <lineage>
        <taxon>Bacteria</taxon>
        <taxon>Pseudomonadati</taxon>
        <taxon>Pseudomonadota</taxon>
        <taxon>Gammaproteobacteria</taxon>
        <taxon>Enterobacterales</taxon>
        <taxon>Yersiniaceae</taxon>
        <taxon>Serratia</taxon>
    </lineage>
</organism>
<dbReference type="EMBL" id="CP045913">
    <property type="protein sequence ID" value="QGH61586.1"/>
    <property type="molecule type" value="Genomic_DNA"/>
</dbReference>
<dbReference type="RefSeq" id="WP_153858728.1">
    <property type="nucleotide sequence ID" value="NZ_CP045913.1"/>
</dbReference>
<gene>
    <name evidence="2" type="ORF">GHV41_12420</name>
</gene>
<feature type="signal peptide" evidence="1">
    <location>
        <begin position="1"/>
        <end position="28"/>
    </location>
</feature>
<keyword evidence="1" id="KW-0732">Signal</keyword>
<evidence type="ECO:0000313" key="3">
    <source>
        <dbReference type="Proteomes" id="UP000381260"/>
    </source>
</evidence>
<accession>A0A5Q2VBT7</accession>
<name>A0A5Q2VBT7_SERPR</name>
<proteinExistence type="predicted"/>
<evidence type="ECO:0008006" key="4">
    <source>
        <dbReference type="Google" id="ProtNLM"/>
    </source>
</evidence>
<feature type="chain" id="PRO_5024409834" description="Lipoprotein" evidence="1">
    <location>
        <begin position="29"/>
        <end position="151"/>
    </location>
</feature>
<dbReference type="AlphaFoldDB" id="A0A5Q2VBT7"/>
<dbReference type="Proteomes" id="UP000381260">
    <property type="component" value="Chromosome"/>
</dbReference>